<evidence type="ECO:0000256" key="3">
    <source>
        <dbReference type="ARBA" id="ARBA00022801"/>
    </source>
</evidence>
<dbReference type="Gene3D" id="2.30.40.10">
    <property type="entry name" value="Urease, subunit C, domain 1"/>
    <property type="match status" value="1"/>
</dbReference>
<comment type="function">
    <text evidence="5">Catalyzes the deamination of 5-methylthioadenosine and S-adenosyl-L-homocysteine into 5-methylthioinosine and S-inosyl-L-homocysteine, respectively. Is also able to deaminate adenosine.</text>
</comment>
<sequence>MQTELLIHANWMLPVDSRDSTLEHHSIAVDRGRIAAVLPRAEAETQIQAAQTVELPGHVLIPGLVNAHTHSPMTLLRGLADDLPLMTWLHEHIWPAEGRWVDTEFVADGTRLAALEMLRGGVTCFNDMYFYPEVTARVAAEAGMRVLAGMIVVDFPTRYAETADEYLHRGLELHDQYREHTLVRPAFAPHSPYAVSDAPLERVRTLADELEVPIHIHLHETRDEIQQSLRDHGQRPLARLDRMGMLGPQLVAIHMTQLEDAEIERLASTGSHVVHCPESNLKLASGFCPVARLLEAGVNVALGTDGAASNNDLDLLAEMRTAALLAKGVAGSASAVPATAALRMATLNGARALGLDDEIGSLEQGKAADIVALDLGSHSHQPLYNVCSQLVYTAASHRVSQVWVHGRQVIRDSHPLTLDEPGVIAAARDWQQRIRPAGESG</sequence>
<accession>A0A5M8FHV5</accession>
<proteinExistence type="inferred from homology"/>
<dbReference type="PANTHER" id="PTHR43794">
    <property type="entry name" value="AMINOHYDROLASE SSNA-RELATED"/>
    <property type="match status" value="1"/>
</dbReference>
<feature type="binding site" evidence="5">
    <location>
        <position position="70"/>
    </location>
    <ligand>
        <name>Zn(2+)</name>
        <dbReference type="ChEBI" id="CHEBI:29105"/>
    </ligand>
</feature>
<feature type="binding site" evidence="5">
    <location>
        <position position="305"/>
    </location>
    <ligand>
        <name>substrate</name>
    </ligand>
</feature>
<protein>
    <recommendedName>
        <fullName evidence="5">5-methylthioadenosine/S-adenosylhomocysteine deaminase</fullName>
        <shortName evidence="5">MTA/SAH deaminase</shortName>
        <ecNumber evidence="5">3.5.4.28</ecNumber>
        <ecNumber evidence="5">3.5.4.31</ecNumber>
    </recommendedName>
</protein>
<dbReference type="EC" id="3.5.4.31" evidence="5"/>
<dbReference type="GO" id="GO:0046872">
    <property type="term" value="F:metal ion binding"/>
    <property type="evidence" value="ECO:0007669"/>
    <property type="project" value="UniProtKB-KW"/>
</dbReference>
<evidence type="ECO:0000256" key="1">
    <source>
        <dbReference type="ARBA" id="ARBA00006745"/>
    </source>
</evidence>
<keyword evidence="4 5" id="KW-0862">Zinc</keyword>
<dbReference type="NCBIfam" id="NF006549">
    <property type="entry name" value="PRK09045.1"/>
    <property type="match status" value="1"/>
</dbReference>
<dbReference type="RefSeq" id="WP_150094682.1">
    <property type="nucleotide sequence ID" value="NZ_VWXX01000042.1"/>
</dbReference>
<dbReference type="EC" id="3.5.4.28" evidence="5"/>
<evidence type="ECO:0000256" key="4">
    <source>
        <dbReference type="ARBA" id="ARBA00022833"/>
    </source>
</evidence>
<reference evidence="7 8" key="1">
    <citation type="submission" date="2019-09" db="EMBL/GenBank/DDBJ databases">
        <title>Whole-genome sequence of the purple sulfur bacterium Thiohalocapsa marina DSM 19078.</title>
        <authorList>
            <person name="Kyndt J.A."/>
            <person name="Meyer T.E."/>
        </authorList>
    </citation>
    <scope>NUCLEOTIDE SEQUENCE [LARGE SCALE GENOMIC DNA]</scope>
    <source>
        <strain evidence="7 8">DSM 19078</strain>
    </source>
</reference>
<dbReference type="GO" id="GO:0050270">
    <property type="term" value="F:S-adenosylhomocysteine deaminase activity"/>
    <property type="evidence" value="ECO:0007669"/>
    <property type="project" value="UniProtKB-UniRule"/>
</dbReference>
<keyword evidence="8" id="KW-1185">Reference proteome</keyword>
<dbReference type="EMBL" id="VWXX01000042">
    <property type="protein sequence ID" value="KAA6182681.1"/>
    <property type="molecule type" value="Genomic_DNA"/>
</dbReference>
<feature type="binding site" evidence="5">
    <location>
        <position position="220"/>
    </location>
    <ligand>
        <name>substrate</name>
    </ligand>
</feature>
<comment type="similarity">
    <text evidence="1">Belongs to the metallo-dependent hydrolases superfamily. ATZ/TRZ family.</text>
</comment>
<dbReference type="CDD" id="cd01298">
    <property type="entry name" value="ATZ_TRZ_like"/>
    <property type="match status" value="1"/>
</dbReference>
<dbReference type="HAMAP" id="MF_01281">
    <property type="entry name" value="MTA_SAH_deamin"/>
    <property type="match status" value="1"/>
</dbReference>
<dbReference type="Gene3D" id="3.20.20.140">
    <property type="entry name" value="Metal-dependent hydrolases"/>
    <property type="match status" value="1"/>
</dbReference>
<dbReference type="SUPFAM" id="SSF51556">
    <property type="entry name" value="Metallo-dependent hydrolases"/>
    <property type="match status" value="1"/>
</dbReference>
<dbReference type="InterPro" id="IPR023512">
    <property type="entry name" value="Deaminase_MtaD/DadD"/>
</dbReference>
<comment type="caution">
    <text evidence="5">Lacks conserved residue(s) required for the propagation of feature annotation.</text>
</comment>
<feature type="domain" description="Amidohydrolase-related" evidence="6">
    <location>
        <begin position="59"/>
        <end position="409"/>
    </location>
</feature>
<evidence type="ECO:0000256" key="5">
    <source>
        <dbReference type="HAMAP-Rule" id="MF_01281"/>
    </source>
</evidence>
<dbReference type="InterPro" id="IPR032466">
    <property type="entry name" value="Metal_Hydrolase"/>
</dbReference>
<feature type="binding site" evidence="5">
    <location>
        <position position="217"/>
    </location>
    <ligand>
        <name>Zn(2+)</name>
        <dbReference type="ChEBI" id="CHEBI:29105"/>
    </ligand>
</feature>
<comment type="catalytic activity">
    <reaction evidence="5">
        <text>S-methyl-5'-thioadenosine + H2O + H(+) = S-methyl-5'-thioinosine + NH4(+)</text>
        <dbReference type="Rhea" id="RHEA:25025"/>
        <dbReference type="ChEBI" id="CHEBI:15377"/>
        <dbReference type="ChEBI" id="CHEBI:15378"/>
        <dbReference type="ChEBI" id="CHEBI:17509"/>
        <dbReference type="ChEBI" id="CHEBI:28938"/>
        <dbReference type="ChEBI" id="CHEBI:48595"/>
        <dbReference type="EC" id="3.5.4.31"/>
    </reaction>
</comment>
<dbReference type="InterPro" id="IPR011059">
    <property type="entry name" value="Metal-dep_hydrolase_composite"/>
</dbReference>
<gene>
    <name evidence="5" type="primary">mtaD</name>
    <name evidence="7" type="ORF">F2Q65_17425</name>
</gene>
<dbReference type="AlphaFoldDB" id="A0A5M8FHV5"/>
<comment type="caution">
    <text evidence="7">The sequence shown here is derived from an EMBL/GenBank/DDBJ whole genome shotgun (WGS) entry which is preliminary data.</text>
</comment>
<name>A0A5M8FHV5_9GAMM</name>
<dbReference type="PANTHER" id="PTHR43794:SF11">
    <property type="entry name" value="AMIDOHYDROLASE-RELATED DOMAIN-CONTAINING PROTEIN"/>
    <property type="match status" value="1"/>
</dbReference>
<dbReference type="InterPro" id="IPR006680">
    <property type="entry name" value="Amidohydro-rel"/>
</dbReference>
<dbReference type="Pfam" id="PF01979">
    <property type="entry name" value="Amidohydro_1"/>
    <property type="match status" value="1"/>
</dbReference>
<feature type="binding site" evidence="5">
    <location>
        <position position="305"/>
    </location>
    <ligand>
        <name>Zn(2+)</name>
        <dbReference type="ChEBI" id="CHEBI:29105"/>
    </ligand>
</feature>
<dbReference type="GO" id="GO:0090614">
    <property type="term" value="F:5'-methylthioadenosine deaminase activity"/>
    <property type="evidence" value="ECO:0007669"/>
    <property type="project" value="UniProtKB-UniRule"/>
</dbReference>
<evidence type="ECO:0000313" key="8">
    <source>
        <dbReference type="Proteomes" id="UP000322981"/>
    </source>
</evidence>
<dbReference type="FunFam" id="3.20.20.140:FF:000014">
    <property type="entry name" value="5-methylthioadenosine/S-adenosylhomocysteine deaminase"/>
    <property type="match status" value="1"/>
</dbReference>
<evidence type="ECO:0000259" key="6">
    <source>
        <dbReference type="Pfam" id="PF01979"/>
    </source>
</evidence>
<dbReference type="OrthoDB" id="9807210at2"/>
<keyword evidence="3 5" id="KW-0378">Hydrolase</keyword>
<feature type="binding site" evidence="5">
    <location>
        <position position="97"/>
    </location>
    <ligand>
        <name>substrate</name>
    </ligand>
</feature>
<dbReference type="SUPFAM" id="SSF51338">
    <property type="entry name" value="Composite domain of metallo-dependent hydrolases"/>
    <property type="match status" value="1"/>
</dbReference>
<comment type="similarity">
    <text evidence="5">Belongs to the metallo-dependent hydrolases superfamily. MTA/SAH deaminase family.</text>
</comment>
<comment type="catalytic activity">
    <reaction evidence="5">
        <text>S-adenosyl-L-homocysteine + H2O + H(+) = S-inosyl-L-homocysteine + NH4(+)</text>
        <dbReference type="Rhea" id="RHEA:20716"/>
        <dbReference type="ChEBI" id="CHEBI:15377"/>
        <dbReference type="ChEBI" id="CHEBI:15378"/>
        <dbReference type="ChEBI" id="CHEBI:28938"/>
        <dbReference type="ChEBI" id="CHEBI:57856"/>
        <dbReference type="ChEBI" id="CHEBI:57985"/>
        <dbReference type="EC" id="3.5.4.28"/>
    </reaction>
</comment>
<organism evidence="7 8">
    <name type="scientific">Thiohalocapsa marina</name>
    <dbReference type="NCBI Taxonomy" id="424902"/>
    <lineage>
        <taxon>Bacteria</taxon>
        <taxon>Pseudomonadati</taxon>
        <taxon>Pseudomonadota</taxon>
        <taxon>Gammaproteobacteria</taxon>
        <taxon>Chromatiales</taxon>
        <taxon>Chromatiaceae</taxon>
        <taxon>Thiohalocapsa</taxon>
    </lineage>
</organism>
<evidence type="ECO:0000313" key="7">
    <source>
        <dbReference type="EMBL" id="KAA6182681.1"/>
    </source>
</evidence>
<evidence type="ECO:0000256" key="2">
    <source>
        <dbReference type="ARBA" id="ARBA00022723"/>
    </source>
</evidence>
<comment type="cofactor">
    <cofactor evidence="5">
        <name>Zn(2+)</name>
        <dbReference type="ChEBI" id="CHEBI:29105"/>
    </cofactor>
    <text evidence="5">Binds 1 zinc ion per subunit.</text>
</comment>
<feature type="binding site" evidence="5">
    <location>
        <position position="190"/>
    </location>
    <ligand>
        <name>substrate</name>
    </ligand>
</feature>
<dbReference type="InterPro" id="IPR050287">
    <property type="entry name" value="MTA/SAH_deaminase"/>
</dbReference>
<keyword evidence="2 5" id="KW-0479">Metal-binding</keyword>
<feature type="binding site" evidence="5">
    <location>
        <position position="68"/>
    </location>
    <ligand>
        <name>Zn(2+)</name>
        <dbReference type="ChEBI" id="CHEBI:29105"/>
    </ligand>
</feature>
<dbReference type="Proteomes" id="UP000322981">
    <property type="component" value="Unassembled WGS sequence"/>
</dbReference>